<evidence type="ECO:0000313" key="6">
    <source>
        <dbReference type="Proteomes" id="UP001454489"/>
    </source>
</evidence>
<protein>
    <submittedName>
        <fullName evidence="5">Spore germination protein</fullName>
    </submittedName>
</protein>
<gene>
    <name evidence="5" type="ORF">WMO43_03570</name>
</gene>
<evidence type="ECO:0000256" key="3">
    <source>
        <dbReference type="SAM" id="MobiDB-lite"/>
    </source>
</evidence>
<feature type="region of interest" description="Disordered" evidence="3">
    <location>
        <begin position="1"/>
        <end position="20"/>
    </location>
</feature>
<reference evidence="5 6" key="1">
    <citation type="submission" date="2024-03" db="EMBL/GenBank/DDBJ databases">
        <title>Human intestinal bacterial collection.</title>
        <authorList>
            <person name="Pauvert C."/>
            <person name="Hitch T.C.A."/>
            <person name="Clavel T."/>
        </authorList>
    </citation>
    <scope>NUCLEOTIDE SEQUENCE [LARGE SCALE GENOMIC DNA]</scope>
    <source>
        <strain evidence="5 6">CLA-AA-H185</strain>
    </source>
</reference>
<feature type="transmembrane region" description="Helical" evidence="4">
    <location>
        <begin position="425"/>
        <end position="453"/>
    </location>
</feature>
<organism evidence="5 6">
    <name type="scientific">Maccoyibacter intestinihominis</name>
    <dbReference type="NCBI Taxonomy" id="3133499"/>
    <lineage>
        <taxon>Bacteria</taxon>
        <taxon>Bacillati</taxon>
        <taxon>Bacillota</taxon>
        <taxon>Clostridia</taxon>
        <taxon>Lachnospirales</taxon>
        <taxon>Lachnospiraceae</taxon>
        <taxon>Maccoyibacter</taxon>
    </lineage>
</organism>
<evidence type="ECO:0000256" key="2">
    <source>
        <dbReference type="ARBA" id="ARBA00023136"/>
    </source>
</evidence>
<proteinExistence type="inferred from homology"/>
<keyword evidence="4" id="KW-0812">Transmembrane</keyword>
<dbReference type="Pfam" id="PF03323">
    <property type="entry name" value="GerA"/>
    <property type="match status" value="1"/>
</dbReference>
<feature type="transmembrane region" description="Helical" evidence="4">
    <location>
        <begin position="302"/>
        <end position="321"/>
    </location>
</feature>
<feature type="transmembrane region" description="Helical" evidence="4">
    <location>
        <begin position="394"/>
        <end position="413"/>
    </location>
</feature>
<comment type="similarity">
    <text evidence="1">Belongs to the GerABKA family.</text>
</comment>
<dbReference type="PANTHER" id="PTHR22550:SF5">
    <property type="entry name" value="LEUCINE ZIPPER PROTEIN 4"/>
    <property type="match status" value="1"/>
</dbReference>
<dbReference type="Proteomes" id="UP001454489">
    <property type="component" value="Unassembled WGS sequence"/>
</dbReference>
<dbReference type="EMBL" id="JBBMEX010000002">
    <property type="protein sequence ID" value="MEQ2556961.1"/>
    <property type="molecule type" value="Genomic_DNA"/>
</dbReference>
<dbReference type="InterPro" id="IPR050768">
    <property type="entry name" value="UPF0353/GerABKA_families"/>
</dbReference>
<evidence type="ECO:0000256" key="1">
    <source>
        <dbReference type="ARBA" id="ARBA00005278"/>
    </source>
</evidence>
<sequence>MNMDEQNRKYRPDEEKHPVTGNLQKDSAVLFDLFEGCSDLKYNEIHLGTEHNISCIVAFIETTVENMLLDETVLGKMLNMLCTMEKEEVYLSLEQNSFGVSDMAYFENMEDAINGMLSGAALLLIDGFARAIKVSDKGYPGIGVSETDSEKVARGSNEGFANSIKTNTALIRKRIRSPQLKVKEKKAGVRSNTNISLLYMEGIAPDIVLAEIEKRLEGFEIDGVMDSGVIEQLSEERWLSPFPQFQTTLRPDRAAMCLLEGRVILLCDNSPVALILPTDYNSFIQTSDDYYNRFEIASLGRIIRYLASFFAMTLPGLYLAVTNFHTQILPTTLILSFAAARQGVPFPSVVEVILMELSFELLREAGIRLPGAMGNTIGIVGGLIIGQAAVEANIVSPVVVIVIAFTALCSFAIPNEEFAAAFRILKFFFIGMCAWLGFFGFLIALLAVFLHLASLKSFGIPYLMPFAGADLTNYQDERDSLFRMPLFYLKKRPIFASRRNKTRLRWKE</sequence>
<dbReference type="RefSeq" id="WP_353529989.1">
    <property type="nucleotide sequence ID" value="NZ_JBBMEX010000002.1"/>
</dbReference>
<evidence type="ECO:0000313" key="5">
    <source>
        <dbReference type="EMBL" id="MEQ2556961.1"/>
    </source>
</evidence>
<evidence type="ECO:0000256" key="4">
    <source>
        <dbReference type="SAM" id="Phobius"/>
    </source>
</evidence>
<accession>A0ABV1HCL0</accession>
<dbReference type="InterPro" id="IPR004995">
    <property type="entry name" value="Spore_Ger"/>
</dbReference>
<dbReference type="PANTHER" id="PTHR22550">
    <property type="entry name" value="SPORE GERMINATION PROTEIN"/>
    <property type="match status" value="1"/>
</dbReference>
<name>A0ABV1HCL0_9FIRM</name>
<keyword evidence="6" id="KW-1185">Reference proteome</keyword>
<keyword evidence="2 4" id="KW-0472">Membrane</keyword>
<comment type="caution">
    <text evidence="5">The sequence shown here is derived from an EMBL/GenBank/DDBJ whole genome shotgun (WGS) entry which is preliminary data.</text>
</comment>
<keyword evidence="4" id="KW-1133">Transmembrane helix</keyword>
<feature type="compositionally biased region" description="Basic and acidic residues" evidence="3">
    <location>
        <begin position="1"/>
        <end position="18"/>
    </location>
</feature>
<feature type="transmembrane region" description="Helical" evidence="4">
    <location>
        <begin position="367"/>
        <end position="388"/>
    </location>
</feature>
<dbReference type="PIRSF" id="PIRSF005690">
    <property type="entry name" value="GerBA"/>
    <property type="match status" value="1"/>
</dbReference>